<dbReference type="InterPro" id="IPR052326">
    <property type="entry name" value="Diff-Dev_Assoc_Protein"/>
</dbReference>
<dbReference type="KEGG" id="dfa:DFA_02788"/>
<evidence type="ECO:0000256" key="1">
    <source>
        <dbReference type="SAM" id="SignalP"/>
    </source>
</evidence>
<dbReference type="EMBL" id="GL883006">
    <property type="protein sequence ID" value="EGG24545.1"/>
    <property type="molecule type" value="Genomic_DNA"/>
</dbReference>
<keyword evidence="1" id="KW-0732">Signal</keyword>
<accession>F4PIB1</accession>
<dbReference type="OrthoDB" id="22946at2759"/>
<keyword evidence="3" id="KW-1185">Reference proteome</keyword>
<gene>
    <name evidence="2" type="ORF">DFA_02788</name>
</gene>
<proteinExistence type="predicted"/>
<dbReference type="PANTHER" id="PTHR33459">
    <property type="entry name" value="DD-GDCA PROTEIN"/>
    <property type="match status" value="1"/>
</dbReference>
<evidence type="ECO:0000313" key="2">
    <source>
        <dbReference type="EMBL" id="EGG24545.1"/>
    </source>
</evidence>
<dbReference type="PANTHER" id="PTHR33459:SF7">
    <property type="entry name" value="DD-GDCA PROTEIN"/>
    <property type="match status" value="1"/>
</dbReference>
<protein>
    <submittedName>
        <fullName evidence="2">Paramecium surface antigen repeat-containing protein</fullName>
    </submittedName>
</protein>
<dbReference type="AlphaFoldDB" id="F4PIB1"/>
<reference evidence="3" key="1">
    <citation type="journal article" date="2011" name="Genome Res.">
        <title>Phylogeny-wide analysis of social amoeba genomes highlights ancient origins for complex intercellular communication.</title>
        <authorList>
            <person name="Heidel A.J."/>
            <person name="Lawal H.M."/>
            <person name="Felder M."/>
            <person name="Schilde C."/>
            <person name="Helps N.R."/>
            <person name="Tunggal B."/>
            <person name="Rivero F."/>
            <person name="John U."/>
            <person name="Schleicher M."/>
            <person name="Eichinger L."/>
            <person name="Platzer M."/>
            <person name="Noegel A.A."/>
            <person name="Schaap P."/>
            <person name="Gloeckner G."/>
        </authorList>
    </citation>
    <scope>NUCLEOTIDE SEQUENCE [LARGE SCALE GENOMIC DNA]</scope>
    <source>
        <strain evidence="3">SH3</strain>
    </source>
</reference>
<dbReference type="Proteomes" id="UP000007797">
    <property type="component" value="Unassembled WGS sequence"/>
</dbReference>
<sequence length="370" mass="40578">MKYITILFIIFILLIFTLIVQSEQCLDTYDNIVCVEVGQSCGINSTTGIESTCTRGQFCNSDGKCQVLIGKGGDCQNSTQCNGGYVCSNSVCGQLQYAQLGQSCETSQDCLSPLACTNKVCVSNNTGTTVCSSDIECSFTQYCNVSSCTDRTSVGSVCTTDQQCPMYHYCISTDINNNTAICQKAYTGQLNTPCNIDNNCDYSKGLICQPGSQINTCQYQPGYKQSTIYDGNCNGTSETVCNAGCFCSSEGNGECIISEPTTVDQVEQCGDAQKSLYDCYIEHQCYQNTKNYQPSSCQVEKCSSQLCNSLTKCTPYLSQIEQVKSAWLVGLNNQYNNSSTYYYKQRVDLLYFSQRDIGINDNSNNSIVDQ</sequence>
<dbReference type="RefSeq" id="XP_004362396.1">
    <property type="nucleotide sequence ID" value="XM_004362339.1"/>
</dbReference>
<evidence type="ECO:0000313" key="3">
    <source>
        <dbReference type="Proteomes" id="UP000007797"/>
    </source>
</evidence>
<dbReference type="STRING" id="1054147.F4PIB1"/>
<feature type="signal peptide" evidence="1">
    <location>
        <begin position="1"/>
        <end position="22"/>
    </location>
</feature>
<dbReference type="OMA" id="CASAFEC"/>
<dbReference type="GeneID" id="14877377"/>
<organism evidence="2 3">
    <name type="scientific">Cavenderia fasciculata</name>
    <name type="common">Slime mold</name>
    <name type="synonym">Dictyostelium fasciculatum</name>
    <dbReference type="NCBI Taxonomy" id="261658"/>
    <lineage>
        <taxon>Eukaryota</taxon>
        <taxon>Amoebozoa</taxon>
        <taxon>Evosea</taxon>
        <taxon>Eumycetozoa</taxon>
        <taxon>Dictyostelia</taxon>
        <taxon>Acytosteliales</taxon>
        <taxon>Cavenderiaceae</taxon>
        <taxon>Cavenderia</taxon>
    </lineage>
</organism>
<feature type="chain" id="PRO_5003320083" evidence="1">
    <location>
        <begin position="23"/>
        <end position="370"/>
    </location>
</feature>
<name>F4PIB1_CACFS</name>